<evidence type="ECO:0000256" key="1">
    <source>
        <dbReference type="ARBA" id="ARBA00021292"/>
    </source>
</evidence>
<dbReference type="InterPro" id="IPR050194">
    <property type="entry name" value="Glycosyltransferase_grp1"/>
</dbReference>
<keyword evidence="5" id="KW-1185">Reference proteome</keyword>
<name>A0ABR8NMM7_9MICO</name>
<reference evidence="4 5" key="1">
    <citation type="submission" date="2020-09" db="EMBL/GenBank/DDBJ databases">
        <title>Isolation and identification of active actinomycetes.</title>
        <authorList>
            <person name="Li X."/>
        </authorList>
    </citation>
    <scope>NUCLEOTIDE SEQUENCE [LARGE SCALE GENOMIC DNA]</scope>
    <source>
        <strain evidence="4 5">NEAU-LLC</strain>
    </source>
</reference>
<dbReference type="InterPro" id="IPR001296">
    <property type="entry name" value="Glyco_trans_1"/>
</dbReference>
<evidence type="ECO:0000256" key="2">
    <source>
        <dbReference type="ARBA" id="ARBA00022679"/>
    </source>
</evidence>
<gene>
    <name evidence="4" type="ORF">IF188_01050</name>
</gene>
<evidence type="ECO:0000259" key="3">
    <source>
        <dbReference type="Pfam" id="PF00534"/>
    </source>
</evidence>
<proteinExistence type="predicted"/>
<dbReference type="EMBL" id="JACXZS010000001">
    <property type="protein sequence ID" value="MBD3940286.1"/>
    <property type="molecule type" value="Genomic_DNA"/>
</dbReference>
<evidence type="ECO:0000313" key="4">
    <source>
        <dbReference type="EMBL" id="MBD3940286.1"/>
    </source>
</evidence>
<dbReference type="PANTHER" id="PTHR45947:SF3">
    <property type="entry name" value="SULFOQUINOVOSYL TRANSFERASE SQD2"/>
    <property type="match status" value="1"/>
</dbReference>
<comment type="caution">
    <text evidence="4">The sequence shown here is derived from an EMBL/GenBank/DDBJ whole genome shotgun (WGS) entry which is preliminary data.</text>
</comment>
<feature type="domain" description="Glycosyl transferase family 1" evidence="3">
    <location>
        <begin position="170"/>
        <end position="323"/>
    </location>
</feature>
<dbReference type="Gene3D" id="3.40.50.2000">
    <property type="entry name" value="Glycogen Phosphorylase B"/>
    <property type="match status" value="2"/>
</dbReference>
<protein>
    <recommendedName>
        <fullName evidence="1">D-inositol 3-phosphate glycosyltransferase</fullName>
    </recommendedName>
</protein>
<keyword evidence="2" id="KW-0808">Transferase</keyword>
<evidence type="ECO:0000313" key="5">
    <source>
        <dbReference type="Proteomes" id="UP000598426"/>
    </source>
</evidence>
<organism evidence="4 5">
    <name type="scientific">Microbacterium helvum</name>
    <dbReference type="NCBI Taxonomy" id="2773713"/>
    <lineage>
        <taxon>Bacteria</taxon>
        <taxon>Bacillati</taxon>
        <taxon>Actinomycetota</taxon>
        <taxon>Actinomycetes</taxon>
        <taxon>Micrococcales</taxon>
        <taxon>Microbacteriaceae</taxon>
        <taxon>Microbacterium</taxon>
    </lineage>
</organism>
<sequence length="348" mass="35813">MTFVVPDGIDDPLRVSGGNVYDRRVGEGLRAAGWDVSTVEVRDAASAARALRQPPPGATVLIDGLVAGWAPAAVEDAAERVRVVVLAHMVAAAFPDVTAGEVASERAVLAAAHRVVVTSAWTARELGRRGLVDASRVSIASPGAAAPSPVPEVPSPVAGGAGGMRQDRDGRHLLCVGVVAPHKGQDVLLAALAQLPEQDWTCAIVGSPDAAPRFAAAVRRDATRFHGRVRLTGVLGRAALAAEYGRGGLLVAPSRVESAGMAIAEARARGIPVVAADVGGIPDTVAGGGAILVRPDDAGVLAAALHAWMSEPSLRQRLRREARAARQSLPSWNDTAAAIARVLEEART</sequence>
<dbReference type="CDD" id="cd03801">
    <property type="entry name" value="GT4_PimA-like"/>
    <property type="match status" value="1"/>
</dbReference>
<accession>A0ABR8NMM7</accession>
<dbReference type="SUPFAM" id="SSF53756">
    <property type="entry name" value="UDP-Glycosyltransferase/glycogen phosphorylase"/>
    <property type="match status" value="1"/>
</dbReference>
<dbReference type="Pfam" id="PF00534">
    <property type="entry name" value="Glycos_transf_1"/>
    <property type="match status" value="1"/>
</dbReference>
<dbReference type="PANTHER" id="PTHR45947">
    <property type="entry name" value="SULFOQUINOVOSYL TRANSFERASE SQD2"/>
    <property type="match status" value="1"/>
</dbReference>
<dbReference type="Proteomes" id="UP000598426">
    <property type="component" value="Unassembled WGS sequence"/>
</dbReference>